<keyword evidence="2 11" id="KW-0812">Transmembrane</keyword>
<dbReference type="InterPro" id="IPR013162">
    <property type="entry name" value="CD80_C2-set"/>
</dbReference>
<feature type="region of interest" description="Disordered" evidence="10">
    <location>
        <begin position="619"/>
        <end position="683"/>
    </location>
</feature>
<evidence type="ECO:0000313" key="13">
    <source>
        <dbReference type="EMBL" id="CAB3371538.1"/>
    </source>
</evidence>
<dbReference type="InterPro" id="IPR051275">
    <property type="entry name" value="Cell_adhesion_signaling"/>
</dbReference>
<comment type="subcellular location">
    <subcellularLocation>
        <location evidence="1">Membrane</location>
        <topology evidence="1">Single-pass type I membrane protein</topology>
    </subcellularLocation>
</comment>
<feature type="domain" description="Ig-like" evidence="12">
    <location>
        <begin position="207"/>
        <end position="302"/>
    </location>
</feature>
<feature type="transmembrane region" description="Helical" evidence="11">
    <location>
        <begin position="587"/>
        <end position="608"/>
    </location>
</feature>
<evidence type="ECO:0000256" key="6">
    <source>
        <dbReference type="ARBA" id="ARBA00023136"/>
    </source>
</evidence>
<dbReference type="FunFam" id="2.60.40.10:FF:000077">
    <property type="entry name" value="Kirre like nephrin family adhesion molecule 3"/>
    <property type="match status" value="1"/>
</dbReference>
<dbReference type="OrthoDB" id="6413693at2759"/>
<dbReference type="InterPro" id="IPR007110">
    <property type="entry name" value="Ig-like_dom"/>
</dbReference>
<dbReference type="InterPro" id="IPR036179">
    <property type="entry name" value="Ig-like_dom_sf"/>
</dbReference>
<keyword evidence="14" id="KW-1185">Reference proteome</keyword>
<dbReference type="PROSITE" id="PS50835">
    <property type="entry name" value="IG_LIKE"/>
    <property type="match status" value="5"/>
</dbReference>
<name>A0A8S1CUJ9_9INSE</name>
<dbReference type="Pfam" id="PF13927">
    <property type="entry name" value="Ig_3"/>
    <property type="match status" value="4"/>
</dbReference>
<dbReference type="Pfam" id="PF08205">
    <property type="entry name" value="C2-set_2"/>
    <property type="match status" value="1"/>
</dbReference>
<keyword evidence="4" id="KW-0677">Repeat</keyword>
<reference evidence="13 14" key="1">
    <citation type="submission" date="2020-04" db="EMBL/GenBank/DDBJ databases">
        <authorList>
            <person name="Alioto T."/>
            <person name="Alioto T."/>
            <person name="Gomez Garrido J."/>
        </authorList>
    </citation>
    <scope>NUCLEOTIDE SEQUENCE [LARGE SCALE GENOMIC DNA]</scope>
</reference>
<evidence type="ECO:0000256" key="8">
    <source>
        <dbReference type="ARBA" id="ARBA00023180"/>
    </source>
</evidence>
<feature type="transmembrane region" description="Helical" evidence="11">
    <location>
        <begin position="82"/>
        <end position="99"/>
    </location>
</feature>
<dbReference type="InterPro" id="IPR013783">
    <property type="entry name" value="Ig-like_fold"/>
</dbReference>
<proteinExistence type="predicted"/>
<feature type="compositionally biased region" description="Basic and acidic residues" evidence="10">
    <location>
        <begin position="658"/>
        <end position="671"/>
    </location>
</feature>
<evidence type="ECO:0000256" key="11">
    <source>
        <dbReference type="SAM" id="Phobius"/>
    </source>
</evidence>
<accession>A0A8S1CUJ9</accession>
<keyword evidence="5 11" id="KW-1133">Transmembrane helix</keyword>
<keyword evidence="8" id="KW-0325">Glycoprotein</keyword>
<organism evidence="13 14">
    <name type="scientific">Cloeon dipterum</name>
    <dbReference type="NCBI Taxonomy" id="197152"/>
    <lineage>
        <taxon>Eukaryota</taxon>
        <taxon>Metazoa</taxon>
        <taxon>Ecdysozoa</taxon>
        <taxon>Arthropoda</taxon>
        <taxon>Hexapoda</taxon>
        <taxon>Insecta</taxon>
        <taxon>Pterygota</taxon>
        <taxon>Palaeoptera</taxon>
        <taxon>Ephemeroptera</taxon>
        <taxon>Pisciforma</taxon>
        <taxon>Baetidae</taxon>
        <taxon>Cloeon</taxon>
    </lineage>
</organism>
<feature type="domain" description="Ig-like" evidence="12">
    <location>
        <begin position="101"/>
        <end position="199"/>
    </location>
</feature>
<keyword evidence="9" id="KW-0393">Immunoglobulin domain</keyword>
<evidence type="ECO:0000259" key="12">
    <source>
        <dbReference type="PROSITE" id="PS50835"/>
    </source>
</evidence>
<feature type="domain" description="Ig-like" evidence="12">
    <location>
        <begin position="483"/>
        <end position="577"/>
    </location>
</feature>
<evidence type="ECO:0000256" key="9">
    <source>
        <dbReference type="ARBA" id="ARBA00023319"/>
    </source>
</evidence>
<evidence type="ECO:0000256" key="2">
    <source>
        <dbReference type="ARBA" id="ARBA00022692"/>
    </source>
</evidence>
<feature type="domain" description="Ig-like" evidence="12">
    <location>
        <begin position="399"/>
        <end position="478"/>
    </location>
</feature>
<evidence type="ECO:0000256" key="4">
    <source>
        <dbReference type="ARBA" id="ARBA00022737"/>
    </source>
</evidence>
<dbReference type="InterPro" id="IPR003598">
    <property type="entry name" value="Ig_sub2"/>
</dbReference>
<feature type="region of interest" description="Disordered" evidence="10">
    <location>
        <begin position="40"/>
        <end position="73"/>
    </location>
</feature>
<dbReference type="CDD" id="cd00096">
    <property type="entry name" value="Ig"/>
    <property type="match status" value="1"/>
</dbReference>
<evidence type="ECO:0000256" key="1">
    <source>
        <dbReference type="ARBA" id="ARBA00004479"/>
    </source>
</evidence>
<dbReference type="PANTHER" id="PTHR11640">
    <property type="entry name" value="NEPHRIN"/>
    <property type="match status" value="1"/>
</dbReference>
<gene>
    <name evidence="13" type="ORF">CLODIP_2_CD13601</name>
</gene>
<dbReference type="SUPFAM" id="SSF48726">
    <property type="entry name" value="Immunoglobulin"/>
    <property type="match status" value="5"/>
</dbReference>
<dbReference type="EMBL" id="CADEPI010000062">
    <property type="protein sequence ID" value="CAB3371538.1"/>
    <property type="molecule type" value="Genomic_DNA"/>
</dbReference>
<feature type="compositionally biased region" description="Basic and acidic residues" evidence="10">
    <location>
        <begin position="48"/>
        <end position="62"/>
    </location>
</feature>
<keyword evidence="3" id="KW-0732">Signal</keyword>
<evidence type="ECO:0000256" key="5">
    <source>
        <dbReference type="ARBA" id="ARBA00022989"/>
    </source>
</evidence>
<evidence type="ECO:0000256" key="3">
    <source>
        <dbReference type="ARBA" id="ARBA00022729"/>
    </source>
</evidence>
<dbReference type="GO" id="GO:0050839">
    <property type="term" value="F:cell adhesion molecule binding"/>
    <property type="evidence" value="ECO:0007669"/>
    <property type="project" value="TreeGrafter"/>
</dbReference>
<dbReference type="InterPro" id="IPR003599">
    <property type="entry name" value="Ig_sub"/>
</dbReference>
<dbReference type="AlphaFoldDB" id="A0A8S1CUJ9"/>
<dbReference type="GO" id="GO:0005886">
    <property type="term" value="C:plasma membrane"/>
    <property type="evidence" value="ECO:0007669"/>
    <property type="project" value="TreeGrafter"/>
</dbReference>
<evidence type="ECO:0000256" key="10">
    <source>
        <dbReference type="SAM" id="MobiDB-lite"/>
    </source>
</evidence>
<evidence type="ECO:0000256" key="7">
    <source>
        <dbReference type="ARBA" id="ARBA00023157"/>
    </source>
</evidence>
<feature type="compositionally biased region" description="Basic and acidic residues" evidence="10">
    <location>
        <begin position="628"/>
        <end position="649"/>
    </location>
</feature>
<dbReference type="SMART" id="SM00408">
    <property type="entry name" value="IGc2"/>
    <property type="match status" value="5"/>
</dbReference>
<protein>
    <recommendedName>
        <fullName evidence="12">Ig-like domain-containing protein</fullName>
    </recommendedName>
</protein>
<feature type="region of interest" description="Disordered" evidence="10">
    <location>
        <begin position="751"/>
        <end position="777"/>
    </location>
</feature>
<keyword evidence="6 11" id="KW-0472">Membrane</keyword>
<evidence type="ECO:0000313" key="14">
    <source>
        <dbReference type="Proteomes" id="UP000494165"/>
    </source>
</evidence>
<dbReference type="GO" id="GO:0005911">
    <property type="term" value="C:cell-cell junction"/>
    <property type="evidence" value="ECO:0007669"/>
    <property type="project" value="TreeGrafter"/>
</dbReference>
<sequence length="824" mass="89805">MQAVHPFCDKGSGSGGEAELFLVYTHSDLHRNRRRCQLPALAPSIAHNKQERPPRSCSREDVDWPNEPPPPPRLKMNQPARLSLLLLVAAALVSTALALEQRFAIQPMSQTAIVGTRVTLPCRVENKRGTLQWTKDSFALGANRNLSSYPRYSMIGSDEEGDYSLDINNVSLEDDAEFECQVGAGAGMLPIRSRKAKLTVLVPPDPPEILQGRVLTTTEDREIELECVSRGGKPAAEITWLDGQGNVITSGIETVVEPLPGDKRVTAKSILKLIPKKEHHGQNLTCQAQNTADRNHRSARLRLDVKFAPKVSVKVTHPVDRKIAEGDEVKLSCTAEANPTDGLNYRWYINDEPVSGEHTTELLITNATRAMHDTIVKCEVKNVVGKSEESETLDITYGPRFKDRPKNVQAESGAQVTLSCDVDSNPPAIISWLHGETSKVIANSNNLSLTVSTRTAGRYICVANTDGFTVLTAEAQVYLKGPPDIISRLTQYGSVGENVRLECVVFSVPRPDRVAWSRNNRELHAALDPEVSISEEMLPEGIKSTLVIRGAQSAHFGAYNCTATNGYGTDVAEINLRVQDGLKNLEIIFYGALAAVVLVLLVACICFCRCKRSPKNLHHPTPTVLVDMPEKSGKLSDRSSNDSDLKVDIRTSSSLSNVHEDTSDRWEDRSDVPTPRLTNGGDTIYRYSADYTEPTLPLKSDGANNNGYVPFVDYSREYNPPVAPPRNNYIDPQYSATYGNRFARAAPHTALPTPAGMTSPPGRVSSPPLQPPPPAYSATVGRNGSIAAPLTQSRMSSSNSLHIMQPGGPVGGAAKRGNTLATHV</sequence>
<dbReference type="PANTHER" id="PTHR11640:SF31">
    <property type="entry name" value="IRREGULAR CHIASM C-ROUGHEST PROTEIN-RELATED"/>
    <property type="match status" value="1"/>
</dbReference>
<dbReference type="Proteomes" id="UP000494165">
    <property type="component" value="Unassembled WGS sequence"/>
</dbReference>
<feature type="domain" description="Ig-like" evidence="12">
    <location>
        <begin position="309"/>
        <end position="396"/>
    </location>
</feature>
<dbReference type="GO" id="GO:0098609">
    <property type="term" value="P:cell-cell adhesion"/>
    <property type="evidence" value="ECO:0007669"/>
    <property type="project" value="TreeGrafter"/>
</dbReference>
<comment type="caution">
    <text evidence="13">The sequence shown here is derived from an EMBL/GenBank/DDBJ whole genome shotgun (WGS) entry which is preliminary data.</text>
</comment>
<dbReference type="SMART" id="SM00409">
    <property type="entry name" value="IG"/>
    <property type="match status" value="5"/>
</dbReference>
<dbReference type="Gene3D" id="2.60.40.10">
    <property type="entry name" value="Immunoglobulins"/>
    <property type="match status" value="5"/>
</dbReference>
<keyword evidence="7" id="KW-1015">Disulfide bond</keyword>